<gene>
    <name evidence="1" type="ORF">PghCCS26_50690</name>
</gene>
<accession>A0ABQ6NVE6</accession>
<organism evidence="1 2">
    <name type="scientific">Paenibacillus glycanilyticus</name>
    <dbReference type="NCBI Taxonomy" id="126569"/>
    <lineage>
        <taxon>Bacteria</taxon>
        <taxon>Bacillati</taxon>
        <taxon>Bacillota</taxon>
        <taxon>Bacilli</taxon>
        <taxon>Bacillales</taxon>
        <taxon>Paenibacillaceae</taxon>
        <taxon>Paenibacillus</taxon>
    </lineage>
</organism>
<evidence type="ECO:0000313" key="2">
    <source>
        <dbReference type="Proteomes" id="UP001285921"/>
    </source>
</evidence>
<name>A0ABQ6NVE6_9BACL</name>
<comment type="caution">
    <text evidence="1">The sequence shown here is derived from an EMBL/GenBank/DDBJ whole genome shotgun (WGS) entry which is preliminary data.</text>
</comment>
<dbReference type="EMBL" id="BTCL01000024">
    <property type="protein sequence ID" value="GMK47939.1"/>
    <property type="molecule type" value="Genomic_DNA"/>
</dbReference>
<sequence>MIYMTFLFCSKNKKFTYRAGLFPFVKNNPLRYVNSGHVYKFIIAHPNGNS</sequence>
<reference evidence="1 2" key="1">
    <citation type="submission" date="2023-05" db="EMBL/GenBank/DDBJ databases">
        <title>Draft genome of Paenibacillus sp. CCS26.</title>
        <authorList>
            <person name="Akita H."/>
            <person name="Shinto Y."/>
            <person name="Kimura Z."/>
        </authorList>
    </citation>
    <scope>NUCLEOTIDE SEQUENCE [LARGE SCALE GENOMIC DNA]</scope>
    <source>
        <strain evidence="1 2">CCS26</strain>
    </source>
</reference>
<evidence type="ECO:0000313" key="1">
    <source>
        <dbReference type="EMBL" id="GMK47939.1"/>
    </source>
</evidence>
<dbReference type="Proteomes" id="UP001285921">
    <property type="component" value="Unassembled WGS sequence"/>
</dbReference>
<keyword evidence="2" id="KW-1185">Reference proteome</keyword>
<protein>
    <submittedName>
        <fullName evidence="1">Uncharacterized protein</fullName>
    </submittedName>
</protein>
<proteinExistence type="predicted"/>